<dbReference type="EC" id="1.1.1.102" evidence="10"/>
<reference evidence="13 14" key="1">
    <citation type="submission" date="2014-02" db="EMBL/GenBank/DDBJ databases">
        <title>The small core and large imbalanced accessory genome model reveals a collaborative survival strategy of Sorangium cellulosum strains in nature.</title>
        <authorList>
            <person name="Han K."/>
            <person name="Peng R."/>
            <person name="Blom J."/>
            <person name="Li Y.-Z."/>
        </authorList>
    </citation>
    <scope>NUCLEOTIDE SEQUENCE [LARGE SCALE GENOMIC DNA]</scope>
    <source>
        <strain evidence="13 14">So0008-312</strain>
    </source>
</reference>
<dbReference type="PIRSF" id="PIRSF000126">
    <property type="entry name" value="11-beta-HSD1"/>
    <property type="match status" value="1"/>
</dbReference>
<dbReference type="InterPro" id="IPR020904">
    <property type="entry name" value="Sc_DH/Rdtase_CS"/>
</dbReference>
<keyword evidence="5" id="KW-0256">Endoplasmic reticulum</keyword>
<evidence type="ECO:0000256" key="9">
    <source>
        <dbReference type="ARBA" id="ARBA00023098"/>
    </source>
</evidence>
<keyword evidence="9" id="KW-0443">Lipid metabolism</keyword>
<keyword evidence="4" id="KW-0547">Nucleotide-binding</keyword>
<evidence type="ECO:0000256" key="3">
    <source>
        <dbReference type="ARBA" id="ARBA00004991"/>
    </source>
</evidence>
<dbReference type="OrthoDB" id="9781689at2"/>
<dbReference type="GO" id="GO:0006666">
    <property type="term" value="P:3-keto-sphinganine metabolic process"/>
    <property type="evidence" value="ECO:0007669"/>
    <property type="project" value="InterPro"/>
</dbReference>
<evidence type="ECO:0000256" key="11">
    <source>
        <dbReference type="RuleBase" id="RU000363"/>
    </source>
</evidence>
<evidence type="ECO:0000256" key="4">
    <source>
        <dbReference type="ARBA" id="ARBA00022741"/>
    </source>
</evidence>
<evidence type="ECO:0000256" key="1">
    <source>
        <dbReference type="ARBA" id="ARBA00004240"/>
    </source>
</evidence>
<dbReference type="SUPFAM" id="SSF51735">
    <property type="entry name" value="NAD(P)-binding Rossmann-fold domains"/>
    <property type="match status" value="1"/>
</dbReference>
<evidence type="ECO:0000256" key="10">
    <source>
        <dbReference type="ARBA" id="ARBA00026112"/>
    </source>
</evidence>
<evidence type="ECO:0000256" key="8">
    <source>
        <dbReference type="ARBA" id="ARBA00023002"/>
    </source>
</evidence>
<comment type="pathway">
    <text evidence="2">Lipid metabolism; sphingolipid metabolism.</text>
</comment>
<dbReference type="GO" id="GO:0016020">
    <property type="term" value="C:membrane"/>
    <property type="evidence" value="ECO:0007669"/>
    <property type="project" value="GOC"/>
</dbReference>
<evidence type="ECO:0000256" key="7">
    <source>
        <dbReference type="ARBA" id="ARBA00022919"/>
    </source>
</evidence>
<dbReference type="PANTHER" id="PTHR43550">
    <property type="entry name" value="3-KETODIHYDROSPHINGOSINE REDUCTASE"/>
    <property type="match status" value="1"/>
</dbReference>
<dbReference type="Gene3D" id="3.40.50.720">
    <property type="entry name" value="NAD(P)-binding Rossmann-like Domain"/>
    <property type="match status" value="1"/>
</dbReference>
<comment type="subcellular location">
    <subcellularLocation>
        <location evidence="1">Endoplasmic reticulum</location>
    </subcellularLocation>
</comment>
<dbReference type="GO" id="GO:0030148">
    <property type="term" value="P:sphingolipid biosynthetic process"/>
    <property type="evidence" value="ECO:0007669"/>
    <property type="project" value="InterPro"/>
</dbReference>
<dbReference type="RefSeq" id="WP_061608642.1">
    <property type="nucleotide sequence ID" value="NZ_CP162579.1"/>
</dbReference>
<keyword evidence="7" id="KW-0746">Sphingolipid metabolism</keyword>
<dbReference type="Pfam" id="PF00106">
    <property type="entry name" value="adh_short"/>
    <property type="match status" value="1"/>
</dbReference>
<evidence type="ECO:0000256" key="2">
    <source>
        <dbReference type="ARBA" id="ARBA00004760"/>
    </source>
</evidence>
<keyword evidence="6" id="KW-0521">NADP</keyword>
<comment type="similarity">
    <text evidence="11">Belongs to the short-chain dehydrogenases/reductases (SDR) family.</text>
</comment>
<proteinExistence type="inferred from homology"/>
<dbReference type="InterPro" id="IPR057326">
    <property type="entry name" value="KR_dom"/>
</dbReference>
<dbReference type="SMART" id="SM00822">
    <property type="entry name" value="PKS_KR"/>
    <property type="match status" value="1"/>
</dbReference>
<dbReference type="PANTHER" id="PTHR43550:SF3">
    <property type="entry name" value="3-KETODIHYDROSPHINGOSINE REDUCTASE"/>
    <property type="match status" value="1"/>
</dbReference>
<evidence type="ECO:0000256" key="5">
    <source>
        <dbReference type="ARBA" id="ARBA00022824"/>
    </source>
</evidence>
<dbReference type="EMBL" id="JEMA01000500">
    <property type="protein sequence ID" value="KYF69105.1"/>
    <property type="molecule type" value="Genomic_DNA"/>
</dbReference>
<comment type="pathway">
    <text evidence="3">Sphingolipid metabolism.</text>
</comment>
<dbReference type="GO" id="GO:0000166">
    <property type="term" value="F:nucleotide binding"/>
    <property type="evidence" value="ECO:0007669"/>
    <property type="project" value="UniProtKB-KW"/>
</dbReference>
<sequence>MDTRTYFQGKSVLVTGGSSGIGLSFARLVAGYGAAVTLVARRRALLDEAAVGIRREHPSARVDVLELDISRAEDVARAMESRLAERPIDHLVNNAGAVMPGRFLDLPIEEFRSMMDVNFFGAVHLCKAVLPAMVARGSGHVLNVSSLAGVIGIYGYTPYAASKFALIGLSQALRAEMWPHGVRVSVCMPPDTDTPQLAFENQHKPAETKAIAGNVKTLEPDAVARSMADGMARGRFEIYPDVGSRVSAIAQGVLPGVVRWVCDSAQRKAGPAAS</sequence>
<gene>
    <name evidence="13" type="ORF">BE15_44260</name>
</gene>
<evidence type="ECO:0000313" key="13">
    <source>
        <dbReference type="EMBL" id="KYF69105.1"/>
    </source>
</evidence>
<accession>A0A150QM72</accession>
<dbReference type="PROSITE" id="PS00061">
    <property type="entry name" value="ADH_SHORT"/>
    <property type="match status" value="1"/>
</dbReference>
<dbReference type="GO" id="GO:0047560">
    <property type="term" value="F:3-dehydrosphinganine reductase activity"/>
    <property type="evidence" value="ECO:0007669"/>
    <property type="project" value="UniProtKB-EC"/>
</dbReference>
<dbReference type="InterPro" id="IPR002347">
    <property type="entry name" value="SDR_fam"/>
</dbReference>
<dbReference type="PRINTS" id="PR00081">
    <property type="entry name" value="GDHRDH"/>
</dbReference>
<dbReference type="InterPro" id="IPR036291">
    <property type="entry name" value="NAD(P)-bd_dom_sf"/>
</dbReference>
<evidence type="ECO:0000256" key="6">
    <source>
        <dbReference type="ARBA" id="ARBA00022857"/>
    </source>
</evidence>
<name>A0A150QM72_SORCE</name>
<comment type="caution">
    <text evidence="13">The sequence shown here is derived from an EMBL/GenBank/DDBJ whole genome shotgun (WGS) entry which is preliminary data.</text>
</comment>
<dbReference type="InterPro" id="IPR045022">
    <property type="entry name" value="KDSR-like"/>
</dbReference>
<evidence type="ECO:0000259" key="12">
    <source>
        <dbReference type="SMART" id="SM00822"/>
    </source>
</evidence>
<evidence type="ECO:0000313" key="14">
    <source>
        <dbReference type="Proteomes" id="UP000075260"/>
    </source>
</evidence>
<keyword evidence="8" id="KW-0560">Oxidoreductase</keyword>
<protein>
    <recommendedName>
        <fullName evidence="10">3-dehydrosphinganine reductase</fullName>
        <ecNumber evidence="10">1.1.1.102</ecNumber>
    </recommendedName>
</protein>
<dbReference type="PRINTS" id="PR00080">
    <property type="entry name" value="SDRFAMILY"/>
</dbReference>
<dbReference type="Proteomes" id="UP000075260">
    <property type="component" value="Unassembled WGS sequence"/>
</dbReference>
<dbReference type="AlphaFoldDB" id="A0A150QM72"/>
<dbReference type="CDD" id="cd08939">
    <property type="entry name" value="KDSR-like_SDR_c"/>
    <property type="match status" value="1"/>
</dbReference>
<feature type="domain" description="Ketoreductase" evidence="12">
    <location>
        <begin position="10"/>
        <end position="181"/>
    </location>
</feature>
<organism evidence="13 14">
    <name type="scientific">Sorangium cellulosum</name>
    <name type="common">Polyangium cellulosum</name>
    <dbReference type="NCBI Taxonomy" id="56"/>
    <lineage>
        <taxon>Bacteria</taxon>
        <taxon>Pseudomonadati</taxon>
        <taxon>Myxococcota</taxon>
        <taxon>Polyangia</taxon>
        <taxon>Polyangiales</taxon>
        <taxon>Polyangiaceae</taxon>
        <taxon>Sorangium</taxon>
    </lineage>
</organism>